<dbReference type="SUPFAM" id="SSF52499">
    <property type="entry name" value="Isochorismatase-like hydrolases"/>
    <property type="match status" value="1"/>
</dbReference>
<protein>
    <submittedName>
        <fullName evidence="3">Isochorismatase</fullName>
    </submittedName>
</protein>
<gene>
    <name evidence="3" type="ORF">MAG551_02569</name>
</gene>
<feature type="domain" description="Isochorismatase-like" evidence="2">
    <location>
        <begin position="24"/>
        <end position="188"/>
    </location>
</feature>
<dbReference type="InterPro" id="IPR036380">
    <property type="entry name" value="Isochorismatase-like_sf"/>
</dbReference>
<dbReference type="Pfam" id="PF00857">
    <property type="entry name" value="Isochorismatase"/>
    <property type="match status" value="1"/>
</dbReference>
<dbReference type="GO" id="GO:0008908">
    <property type="term" value="F:isochorismatase activity"/>
    <property type="evidence" value="ECO:0007669"/>
    <property type="project" value="InterPro"/>
</dbReference>
<dbReference type="Gene3D" id="3.40.50.850">
    <property type="entry name" value="Isochorismatase-like"/>
    <property type="match status" value="1"/>
</dbReference>
<evidence type="ECO:0000313" key="4">
    <source>
        <dbReference type="Proteomes" id="UP000722750"/>
    </source>
</evidence>
<organism evidence="3 4">
    <name type="scientific">Candidatus Scalindua arabica</name>
    <dbReference type="NCBI Taxonomy" id="1127984"/>
    <lineage>
        <taxon>Bacteria</taxon>
        <taxon>Pseudomonadati</taxon>
        <taxon>Planctomycetota</taxon>
        <taxon>Candidatus Brocadiia</taxon>
        <taxon>Candidatus Brocadiales</taxon>
        <taxon>Candidatus Scalinduaceae</taxon>
        <taxon>Candidatus Scalindua</taxon>
    </lineage>
</organism>
<name>A0A941W508_9BACT</name>
<dbReference type="PRINTS" id="PR01398">
    <property type="entry name" value="ISCHRISMTASE"/>
</dbReference>
<evidence type="ECO:0000256" key="1">
    <source>
        <dbReference type="ARBA" id="ARBA00022801"/>
    </source>
</evidence>
<dbReference type="InterPro" id="IPR000868">
    <property type="entry name" value="Isochorismatase-like_dom"/>
</dbReference>
<proteinExistence type="predicted"/>
<dbReference type="AlphaFoldDB" id="A0A941W508"/>
<dbReference type="InterPro" id="IPR016291">
    <property type="entry name" value="Isochorismatase"/>
</dbReference>
<sequence>MAKDIFSQIAEYNIRQAEPKPGKTVLLVVGMQKYFGEIAEPILENVTSLIRGCRGNGIKVLFTRHGHKSKIDGSMMSKWWGDLIKYGTEEWELIDGIEVPPEDIIDKSRYSAFHKTDLDLRLQNAGVKDVIISGVLTNCCVETTARSAFDHDYGVFVVGDACATVDEELHVATLKTLAYGFAYVVDTKGMIDFLEK</sequence>
<keyword evidence="1" id="KW-0378">Hydrolase</keyword>
<dbReference type="PANTHER" id="PTHR43540:SF6">
    <property type="entry name" value="ISOCHORISMATASE-LIKE DOMAIN-CONTAINING PROTEIN"/>
    <property type="match status" value="1"/>
</dbReference>
<dbReference type="Proteomes" id="UP000722750">
    <property type="component" value="Unassembled WGS sequence"/>
</dbReference>
<dbReference type="CDD" id="cd00431">
    <property type="entry name" value="cysteine_hydrolases"/>
    <property type="match status" value="1"/>
</dbReference>
<dbReference type="PANTHER" id="PTHR43540">
    <property type="entry name" value="PEROXYUREIDOACRYLATE/UREIDOACRYLATE AMIDOHYDROLASE-RELATED"/>
    <property type="match status" value="1"/>
</dbReference>
<reference evidence="3" key="1">
    <citation type="journal article" date="2021" name="ISME J.">
        <title>Fine-scale metabolic discontinuity in a stratified prokaryote microbiome of a Red Sea deep halocline.</title>
        <authorList>
            <person name="Michoud G."/>
            <person name="Ngugi D.K."/>
            <person name="Barozzi A."/>
            <person name="Merlino G."/>
            <person name="Calleja M.L."/>
            <person name="Delgado-Huertas A."/>
            <person name="Moran X.A.G."/>
            <person name="Daffonchio D."/>
        </authorList>
    </citation>
    <scope>NUCLEOTIDE SEQUENCE</scope>
    <source>
        <strain evidence="3">SuakinDeep_MAG55_1</strain>
    </source>
</reference>
<dbReference type="InterPro" id="IPR050272">
    <property type="entry name" value="Isochorismatase-like_hydrls"/>
</dbReference>
<accession>A0A941W508</accession>
<evidence type="ECO:0000313" key="3">
    <source>
        <dbReference type="EMBL" id="MBS1259497.1"/>
    </source>
</evidence>
<evidence type="ECO:0000259" key="2">
    <source>
        <dbReference type="Pfam" id="PF00857"/>
    </source>
</evidence>
<dbReference type="EMBL" id="JAANXD010000096">
    <property type="protein sequence ID" value="MBS1259497.1"/>
    <property type="molecule type" value="Genomic_DNA"/>
</dbReference>
<comment type="caution">
    <text evidence="3">The sequence shown here is derived from an EMBL/GenBank/DDBJ whole genome shotgun (WGS) entry which is preliminary data.</text>
</comment>